<keyword evidence="6" id="KW-1185">Reference proteome</keyword>
<dbReference type="Pfam" id="PF00437">
    <property type="entry name" value="T2SSE"/>
    <property type="match status" value="1"/>
</dbReference>
<dbReference type="SUPFAM" id="SSF52540">
    <property type="entry name" value="P-loop containing nucleoside triphosphate hydrolases"/>
    <property type="match status" value="1"/>
</dbReference>
<dbReference type="InterPro" id="IPR027417">
    <property type="entry name" value="P-loop_NTPase"/>
</dbReference>
<dbReference type="EMBL" id="LZZM01000073">
    <property type="protein sequence ID" value="OOM81011.1"/>
    <property type="molecule type" value="Genomic_DNA"/>
</dbReference>
<dbReference type="PANTHER" id="PTHR30258:SF1">
    <property type="entry name" value="PROTEIN TRANSPORT PROTEIN HOFB HOMOLOG"/>
    <property type="match status" value="1"/>
</dbReference>
<gene>
    <name evidence="5" type="primary">gspE</name>
    <name evidence="5" type="ORF">CLPUN_11710</name>
</gene>
<dbReference type="CDD" id="cd01129">
    <property type="entry name" value="PulE-GspE-like"/>
    <property type="match status" value="1"/>
</dbReference>
<evidence type="ECO:0000256" key="1">
    <source>
        <dbReference type="ARBA" id="ARBA00006611"/>
    </source>
</evidence>
<accession>A0A1S8TTJ9</accession>
<name>A0A1S8TTJ9_9CLOT</name>
<keyword evidence="3" id="KW-0067">ATP-binding</keyword>
<comment type="caution">
    <text evidence="5">The sequence shown here is derived from an EMBL/GenBank/DDBJ whole genome shotgun (WGS) entry which is preliminary data.</text>
</comment>
<dbReference type="RefSeq" id="WP_242954056.1">
    <property type="nucleotide sequence ID" value="NZ_LZZM01000073.1"/>
</dbReference>
<evidence type="ECO:0000256" key="3">
    <source>
        <dbReference type="ARBA" id="ARBA00022840"/>
    </source>
</evidence>
<dbReference type="STRING" id="29367.CLPUN_11710"/>
<protein>
    <submittedName>
        <fullName evidence="5">Putative type II secretion system protein E</fullName>
    </submittedName>
</protein>
<evidence type="ECO:0000256" key="2">
    <source>
        <dbReference type="ARBA" id="ARBA00022741"/>
    </source>
</evidence>
<dbReference type="Gene3D" id="3.40.50.300">
    <property type="entry name" value="P-loop containing nucleotide triphosphate hydrolases"/>
    <property type="match status" value="1"/>
</dbReference>
<dbReference type="Proteomes" id="UP000190890">
    <property type="component" value="Unassembled WGS sequence"/>
</dbReference>
<sequence length="455" mass="52147">MGFKIREYEIKDVDLNTAKNLKKEICEKYKVIPIKEDLNEVIVLTYDETEDAKEYLSFIYNKNIVIKEIEEKNYEDLKNIIFGMEDKSLEDVLIFNAIKDKASDIHLEPQQNCVNVRYRINGTLVLVHKIDASEYITLASKIKLKANMDITEKRRPQDGKIIVEHNNTKYDLRVSSIPLVYGEKLVIRILYCDNFDYKLEDLGFSDDQVKIIRKIIALKNGMILISGPTGCGKTTTLCTILKETDSKVLNITTLEDPVEIVLPNINQMSLNNKLNINFSTGLRSILRQDPDVIMIGEIRDEETATMAVRASITGHKVYSTIHCKSAREVYIRLENMGIKQYLLSDALVGIISQRLIKILCNKCKIVDHENSSNKRMVYKKCGCKECNYSGYGGRQIVSAVYFLCGENNKTIEEIHEDSDYLSNKNMKVDLEKLLMEGKISNSDYLEFVEGERLNV</sequence>
<dbReference type="GO" id="GO:0005524">
    <property type="term" value="F:ATP binding"/>
    <property type="evidence" value="ECO:0007669"/>
    <property type="project" value="UniProtKB-KW"/>
</dbReference>
<dbReference type="AlphaFoldDB" id="A0A1S8TTJ9"/>
<keyword evidence="2" id="KW-0547">Nucleotide-binding</keyword>
<evidence type="ECO:0000313" key="5">
    <source>
        <dbReference type="EMBL" id="OOM81011.1"/>
    </source>
</evidence>
<proteinExistence type="inferred from homology"/>
<evidence type="ECO:0000259" key="4">
    <source>
        <dbReference type="PROSITE" id="PS00662"/>
    </source>
</evidence>
<dbReference type="GO" id="GO:0016887">
    <property type="term" value="F:ATP hydrolysis activity"/>
    <property type="evidence" value="ECO:0007669"/>
    <property type="project" value="TreeGrafter"/>
</dbReference>
<organism evidence="5 6">
    <name type="scientific">Clostridium puniceum</name>
    <dbReference type="NCBI Taxonomy" id="29367"/>
    <lineage>
        <taxon>Bacteria</taxon>
        <taxon>Bacillati</taxon>
        <taxon>Bacillota</taxon>
        <taxon>Clostridia</taxon>
        <taxon>Eubacteriales</taxon>
        <taxon>Clostridiaceae</taxon>
        <taxon>Clostridium</taxon>
    </lineage>
</organism>
<dbReference type="PANTHER" id="PTHR30258">
    <property type="entry name" value="TYPE II SECRETION SYSTEM PROTEIN GSPE-RELATED"/>
    <property type="match status" value="1"/>
</dbReference>
<dbReference type="GO" id="GO:0005886">
    <property type="term" value="C:plasma membrane"/>
    <property type="evidence" value="ECO:0007669"/>
    <property type="project" value="TreeGrafter"/>
</dbReference>
<dbReference type="Gene3D" id="3.30.450.90">
    <property type="match status" value="1"/>
</dbReference>
<reference evidence="5 6" key="1">
    <citation type="submission" date="2016-05" db="EMBL/GenBank/DDBJ databases">
        <title>Microbial solvent formation.</title>
        <authorList>
            <person name="Poehlein A."/>
            <person name="Montoya Solano J.D."/>
            <person name="Flitsch S."/>
            <person name="Krabben P."/>
            <person name="Duerre P."/>
            <person name="Daniel R."/>
        </authorList>
    </citation>
    <scope>NUCLEOTIDE SEQUENCE [LARGE SCALE GENOMIC DNA]</scope>
    <source>
        <strain evidence="5 6">DSM 2619</strain>
    </source>
</reference>
<feature type="domain" description="Bacterial type II secretion system protein E" evidence="4">
    <location>
        <begin position="286"/>
        <end position="300"/>
    </location>
</feature>
<dbReference type="InterPro" id="IPR001482">
    <property type="entry name" value="T2SS/T4SS_dom"/>
</dbReference>
<dbReference type="PROSITE" id="PS00662">
    <property type="entry name" value="T2SP_E"/>
    <property type="match status" value="1"/>
</dbReference>
<comment type="similarity">
    <text evidence="1">Belongs to the GSP E family.</text>
</comment>
<evidence type="ECO:0000313" key="6">
    <source>
        <dbReference type="Proteomes" id="UP000190890"/>
    </source>
</evidence>